<evidence type="ECO:0000313" key="1">
    <source>
        <dbReference type="EMBL" id="TFK69047.1"/>
    </source>
</evidence>
<organism evidence="1 2">
    <name type="scientific">Pluteus cervinus</name>
    <dbReference type="NCBI Taxonomy" id="181527"/>
    <lineage>
        <taxon>Eukaryota</taxon>
        <taxon>Fungi</taxon>
        <taxon>Dikarya</taxon>
        <taxon>Basidiomycota</taxon>
        <taxon>Agaricomycotina</taxon>
        <taxon>Agaricomycetes</taxon>
        <taxon>Agaricomycetidae</taxon>
        <taxon>Agaricales</taxon>
        <taxon>Pluteineae</taxon>
        <taxon>Pluteaceae</taxon>
        <taxon>Pluteus</taxon>
    </lineage>
</organism>
<sequence length="947" mass="104456">MAYQARQNRPPPTSHHNAYGSPPPINDLGLSESLRTMREQADRIRLEGDEHLARVLSHSRTPSQEPRASTTSRTSPSISRTHSRRTDKGKGKAVAPVPATDDGTRRLPEKNDPDEEALMQALELSKQTAEFDRRARLEEEFLMGRNHGTHQRGESSSSAHSRGPSGSSSSSWWSGGSSDSRQSGSDRVDTAHDEEIARALAEEWHVEDVQEAKLHHGGRHYQHQGKDHPSSRKERREPEREDTVTVDKSRSRPLPDLPSQDTTPKAKPAAAPSRREEPHRSSRPREQRDHTTVTPRHIPVTMNPPPFPQPSFPLPPTAPQAPVSFAVDPALSPLPLTIQIAPFPDFSAPPPPPPKPSPSNPSPVTPYSQHSSSSGRPSLYSSAEEGSTHASSYHGRHSSHRSQSIVRPSNQSGSTSGSLSSVSSRNTLSTESSLTSTPPSSPIEHHHRQTSSTSARSRVGSAARPPRATPPSNVAKHQAAYTSQAPTAAPTTKSTRSRDRTAPKPGNGFVEERSTHTASSRPPAGYHVEYVRKPTGVERVVSPIVANPAMINNPPPPQVTNSRSANGSEYNGTGHSRGPSTTTHIDTQSRSSASRSGHSRNSSTTAPTDNQSRSSASSPTGLDADQRPTIVSELSKFQRIFTGKRRCLNCDHRVKSPDKLPMVFPMRCITSQPIIMMLHVSCSACDTVYCRGCYRETRCTPNCLGEYPCPILNPCCLSIPALAIFEILSAFDSIYLADPSLIKPATQESRAMFNDYIMAKGPKGATREVKISEITPLEKAFFRTLESLHGWLPRIRHDGKPHLHPAIIHLFASSFFMEVLQRFLERDNEWYWIFHHETYASIVKFLQTVIECGLTTFITSPFPQIYESAGIHEHVWGRREIVWHIDRNTGRVLEREGLTASGMVDKLKTKRDTLVGRKAQTRLPEWVKGMESIVDGLNFFLVSAIVS</sequence>
<proteinExistence type="predicted"/>
<gene>
    <name evidence="1" type="ORF">BDN72DRAFT_841006</name>
</gene>
<dbReference type="EMBL" id="ML208338">
    <property type="protein sequence ID" value="TFK69047.1"/>
    <property type="molecule type" value="Genomic_DNA"/>
</dbReference>
<protein>
    <submittedName>
        <fullName evidence="1">Uncharacterized protein</fullName>
    </submittedName>
</protein>
<accession>A0ACD3AU07</accession>
<dbReference type="Proteomes" id="UP000308600">
    <property type="component" value="Unassembled WGS sequence"/>
</dbReference>
<reference evidence="1 2" key="1">
    <citation type="journal article" date="2019" name="Nat. Ecol. Evol.">
        <title>Megaphylogeny resolves global patterns of mushroom evolution.</title>
        <authorList>
            <person name="Varga T."/>
            <person name="Krizsan K."/>
            <person name="Foldi C."/>
            <person name="Dima B."/>
            <person name="Sanchez-Garcia M."/>
            <person name="Sanchez-Ramirez S."/>
            <person name="Szollosi G.J."/>
            <person name="Szarkandi J.G."/>
            <person name="Papp V."/>
            <person name="Albert L."/>
            <person name="Andreopoulos W."/>
            <person name="Angelini C."/>
            <person name="Antonin V."/>
            <person name="Barry K.W."/>
            <person name="Bougher N.L."/>
            <person name="Buchanan P."/>
            <person name="Buyck B."/>
            <person name="Bense V."/>
            <person name="Catcheside P."/>
            <person name="Chovatia M."/>
            <person name="Cooper J."/>
            <person name="Damon W."/>
            <person name="Desjardin D."/>
            <person name="Finy P."/>
            <person name="Geml J."/>
            <person name="Haridas S."/>
            <person name="Hughes K."/>
            <person name="Justo A."/>
            <person name="Karasinski D."/>
            <person name="Kautmanova I."/>
            <person name="Kiss B."/>
            <person name="Kocsube S."/>
            <person name="Kotiranta H."/>
            <person name="LaButti K.M."/>
            <person name="Lechner B.E."/>
            <person name="Liimatainen K."/>
            <person name="Lipzen A."/>
            <person name="Lukacs Z."/>
            <person name="Mihaltcheva S."/>
            <person name="Morgado L.N."/>
            <person name="Niskanen T."/>
            <person name="Noordeloos M.E."/>
            <person name="Ohm R.A."/>
            <person name="Ortiz-Santana B."/>
            <person name="Ovrebo C."/>
            <person name="Racz N."/>
            <person name="Riley R."/>
            <person name="Savchenko A."/>
            <person name="Shiryaev A."/>
            <person name="Soop K."/>
            <person name="Spirin V."/>
            <person name="Szebenyi C."/>
            <person name="Tomsovsky M."/>
            <person name="Tulloss R.E."/>
            <person name="Uehling J."/>
            <person name="Grigoriev I.V."/>
            <person name="Vagvolgyi C."/>
            <person name="Papp T."/>
            <person name="Martin F.M."/>
            <person name="Miettinen O."/>
            <person name="Hibbett D.S."/>
            <person name="Nagy L.G."/>
        </authorList>
    </citation>
    <scope>NUCLEOTIDE SEQUENCE [LARGE SCALE GENOMIC DNA]</scope>
    <source>
        <strain evidence="1 2">NL-1719</strain>
    </source>
</reference>
<keyword evidence="2" id="KW-1185">Reference proteome</keyword>
<name>A0ACD3AU07_9AGAR</name>
<evidence type="ECO:0000313" key="2">
    <source>
        <dbReference type="Proteomes" id="UP000308600"/>
    </source>
</evidence>